<dbReference type="EMBL" id="BGPR01001504">
    <property type="protein sequence ID" value="GBM55509.1"/>
    <property type="molecule type" value="Genomic_DNA"/>
</dbReference>
<feature type="compositionally biased region" description="Polar residues" evidence="1">
    <location>
        <begin position="112"/>
        <end position="133"/>
    </location>
</feature>
<reference evidence="2 3" key="1">
    <citation type="journal article" date="2019" name="Sci. Rep.">
        <title>Orb-weaving spider Araneus ventricosus genome elucidates the spidroin gene catalogue.</title>
        <authorList>
            <person name="Kono N."/>
            <person name="Nakamura H."/>
            <person name="Ohtoshi R."/>
            <person name="Moran D.A.P."/>
            <person name="Shinohara A."/>
            <person name="Yoshida Y."/>
            <person name="Fujiwara M."/>
            <person name="Mori M."/>
            <person name="Tomita M."/>
            <person name="Arakawa K."/>
        </authorList>
    </citation>
    <scope>NUCLEOTIDE SEQUENCE [LARGE SCALE GENOMIC DNA]</scope>
</reference>
<accession>A0A4Y2GRS1</accession>
<organism evidence="2 3">
    <name type="scientific">Araneus ventricosus</name>
    <name type="common">Orbweaver spider</name>
    <name type="synonym">Epeira ventricosa</name>
    <dbReference type="NCBI Taxonomy" id="182803"/>
    <lineage>
        <taxon>Eukaryota</taxon>
        <taxon>Metazoa</taxon>
        <taxon>Ecdysozoa</taxon>
        <taxon>Arthropoda</taxon>
        <taxon>Chelicerata</taxon>
        <taxon>Arachnida</taxon>
        <taxon>Araneae</taxon>
        <taxon>Araneomorphae</taxon>
        <taxon>Entelegynae</taxon>
        <taxon>Araneoidea</taxon>
        <taxon>Araneidae</taxon>
        <taxon>Araneus</taxon>
    </lineage>
</organism>
<feature type="compositionally biased region" description="Polar residues" evidence="1">
    <location>
        <begin position="81"/>
        <end position="96"/>
    </location>
</feature>
<name>A0A4Y2GRS1_ARAVE</name>
<keyword evidence="3" id="KW-1185">Reference proteome</keyword>
<evidence type="ECO:0000313" key="3">
    <source>
        <dbReference type="Proteomes" id="UP000499080"/>
    </source>
</evidence>
<comment type="caution">
    <text evidence="2">The sequence shown here is derived from an EMBL/GenBank/DDBJ whole genome shotgun (WGS) entry which is preliminary data.</text>
</comment>
<protein>
    <submittedName>
        <fullName evidence="2">Uncharacterized protein</fullName>
    </submittedName>
</protein>
<dbReference type="Proteomes" id="UP000499080">
    <property type="component" value="Unassembled WGS sequence"/>
</dbReference>
<dbReference type="OrthoDB" id="6516142at2759"/>
<gene>
    <name evidence="2" type="ORF">AVEN_164405_1</name>
</gene>
<dbReference type="AlphaFoldDB" id="A0A4Y2GRS1"/>
<proteinExistence type="predicted"/>
<feature type="region of interest" description="Disordered" evidence="1">
    <location>
        <begin position="79"/>
        <end position="133"/>
    </location>
</feature>
<sequence length="133" mass="15189">MKVHPESQKLLTVNTHKGLYVYKRFMYGLNGPPAIWQLYIDVLNDLIPNTHERAQQNFSYRCSRKQPNLHHAESVEIPLSQVPNEEQNSSSTTAVPSNDVPAQDSLPLDIQPNISSMRTPPVRTSQRQISFHK</sequence>
<evidence type="ECO:0000313" key="2">
    <source>
        <dbReference type="EMBL" id="GBM55509.1"/>
    </source>
</evidence>
<evidence type="ECO:0000256" key="1">
    <source>
        <dbReference type="SAM" id="MobiDB-lite"/>
    </source>
</evidence>